<protein>
    <submittedName>
        <fullName evidence="2">Quinol monooxygenase YgiN</fullName>
    </submittedName>
</protein>
<dbReference type="Proteomes" id="UP000281955">
    <property type="component" value="Unassembled WGS sequence"/>
</dbReference>
<organism evidence="2 3">
    <name type="scientific">Motilibacter peucedani</name>
    <dbReference type="NCBI Taxonomy" id="598650"/>
    <lineage>
        <taxon>Bacteria</taxon>
        <taxon>Bacillati</taxon>
        <taxon>Actinomycetota</taxon>
        <taxon>Actinomycetes</taxon>
        <taxon>Motilibacterales</taxon>
        <taxon>Motilibacteraceae</taxon>
        <taxon>Motilibacter</taxon>
    </lineage>
</organism>
<feature type="domain" description="ABM" evidence="1">
    <location>
        <begin position="5"/>
        <end position="92"/>
    </location>
</feature>
<reference evidence="2 3" key="1">
    <citation type="submission" date="2018-10" db="EMBL/GenBank/DDBJ databases">
        <title>Genomic Encyclopedia of Archaeal and Bacterial Type Strains, Phase II (KMG-II): from individual species to whole genera.</title>
        <authorList>
            <person name="Goeker M."/>
        </authorList>
    </citation>
    <scope>NUCLEOTIDE SEQUENCE [LARGE SCALE GENOMIC DNA]</scope>
    <source>
        <strain evidence="2 3">RP-AC37</strain>
    </source>
</reference>
<dbReference type="InParanoid" id="A0A420XNF2"/>
<accession>A0A420XNF2</accession>
<sequence>MAVDRGLLAILKAKPGKGDELGAFLRKGRELAAQEEGTVTWYAFRLDDTTYGIFDTFETEEARQAHVNGQIPAALQDVGSDLLAEAPDIRPIDVLAVK</sequence>
<name>A0A420XNF2_9ACTN</name>
<gene>
    <name evidence="2" type="ORF">CLV35_3053</name>
</gene>
<dbReference type="AlphaFoldDB" id="A0A420XNF2"/>
<keyword evidence="3" id="KW-1185">Reference proteome</keyword>
<dbReference type="InterPro" id="IPR007138">
    <property type="entry name" value="ABM_dom"/>
</dbReference>
<evidence type="ECO:0000259" key="1">
    <source>
        <dbReference type="PROSITE" id="PS51725"/>
    </source>
</evidence>
<dbReference type="EMBL" id="RBWV01000013">
    <property type="protein sequence ID" value="RKS72802.1"/>
    <property type="molecule type" value="Genomic_DNA"/>
</dbReference>
<dbReference type="Pfam" id="PF03992">
    <property type="entry name" value="ABM"/>
    <property type="match status" value="1"/>
</dbReference>
<dbReference type="OrthoDB" id="9804891at2"/>
<evidence type="ECO:0000313" key="2">
    <source>
        <dbReference type="EMBL" id="RKS72802.1"/>
    </source>
</evidence>
<dbReference type="PROSITE" id="PS51725">
    <property type="entry name" value="ABM"/>
    <property type="match status" value="1"/>
</dbReference>
<dbReference type="GO" id="GO:0004497">
    <property type="term" value="F:monooxygenase activity"/>
    <property type="evidence" value="ECO:0007669"/>
    <property type="project" value="UniProtKB-KW"/>
</dbReference>
<comment type="caution">
    <text evidence="2">The sequence shown here is derived from an EMBL/GenBank/DDBJ whole genome shotgun (WGS) entry which is preliminary data.</text>
</comment>
<dbReference type="SUPFAM" id="SSF54909">
    <property type="entry name" value="Dimeric alpha+beta barrel"/>
    <property type="match status" value="1"/>
</dbReference>
<dbReference type="InterPro" id="IPR011008">
    <property type="entry name" value="Dimeric_a/b-barrel"/>
</dbReference>
<keyword evidence="2" id="KW-0560">Oxidoreductase</keyword>
<dbReference type="RefSeq" id="WP_121194297.1">
    <property type="nucleotide sequence ID" value="NZ_RBWV01000013.1"/>
</dbReference>
<dbReference type="Gene3D" id="3.30.70.100">
    <property type="match status" value="1"/>
</dbReference>
<evidence type="ECO:0000313" key="3">
    <source>
        <dbReference type="Proteomes" id="UP000281955"/>
    </source>
</evidence>
<proteinExistence type="predicted"/>
<keyword evidence="2" id="KW-0503">Monooxygenase</keyword>